<dbReference type="AlphaFoldDB" id="A0A316YVC0"/>
<dbReference type="SUPFAM" id="SSF57959">
    <property type="entry name" value="Leucine zipper domain"/>
    <property type="match status" value="1"/>
</dbReference>
<feature type="compositionally biased region" description="Basic and acidic residues" evidence="1">
    <location>
        <begin position="267"/>
        <end position="293"/>
    </location>
</feature>
<feature type="region of interest" description="Disordered" evidence="1">
    <location>
        <begin position="143"/>
        <end position="164"/>
    </location>
</feature>
<dbReference type="Proteomes" id="UP000245768">
    <property type="component" value="Unassembled WGS sequence"/>
</dbReference>
<proteinExistence type="predicted"/>
<dbReference type="GO" id="GO:0003700">
    <property type="term" value="F:DNA-binding transcription factor activity"/>
    <property type="evidence" value="ECO:0007669"/>
    <property type="project" value="InterPro"/>
</dbReference>
<evidence type="ECO:0000313" key="4">
    <source>
        <dbReference type="Proteomes" id="UP000245768"/>
    </source>
</evidence>
<reference evidence="3 4" key="1">
    <citation type="journal article" date="2018" name="Mol. Biol. Evol.">
        <title>Broad Genomic Sampling Reveals a Smut Pathogenic Ancestry of the Fungal Clade Ustilaginomycotina.</title>
        <authorList>
            <person name="Kijpornyongpan T."/>
            <person name="Mondo S.J."/>
            <person name="Barry K."/>
            <person name="Sandor L."/>
            <person name="Lee J."/>
            <person name="Lipzen A."/>
            <person name="Pangilinan J."/>
            <person name="LaButti K."/>
            <person name="Hainaut M."/>
            <person name="Henrissat B."/>
            <person name="Grigoriev I.V."/>
            <person name="Spatafora J.W."/>
            <person name="Aime M.C."/>
        </authorList>
    </citation>
    <scope>NUCLEOTIDE SEQUENCE [LARGE SCALE GENOMIC DNA]</scope>
    <source>
        <strain evidence="3 4">MCA 4198</strain>
    </source>
</reference>
<dbReference type="InterPro" id="IPR046347">
    <property type="entry name" value="bZIP_sf"/>
</dbReference>
<dbReference type="STRING" id="215250.A0A316YVC0"/>
<feature type="domain" description="BZIP" evidence="2">
    <location>
        <begin position="76"/>
        <end position="132"/>
    </location>
</feature>
<dbReference type="EMBL" id="KZ819635">
    <property type="protein sequence ID" value="PWN92003.1"/>
    <property type="molecule type" value="Genomic_DNA"/>
</dbReference>
<feature type="region of interest" description="Disordered" evidence="1">
    <location>
        <begin position="1"/>
        <end position="100"/>
    </location>
</feature>
<protein>
    <recommendedName>
        <fullName evidence="2">BZIP domain-containing protein</fullName>
    </recommendedName>
</protein>
<dbReference type="Pfam" id="PF00170">
    <property type="entry name" value="bZIP_1"/>
    <property type="match status" value="1"/>
</dbReference>
<feature type="compositionally biased region" description="Acidic residues" evidence="1">
    <location>
        <begin position="43"/>
        <end position="58"/>
    </location>
</feature>
<evidence type="ECO:0000256" key="1">
    <source>
        <dbReference type="SAM" id="MobiDB-lite"/>
    </source>
</evidence>
<feature type="compositionally biased region" description="Polar residues" evidence="1">
    <location>
        <begin position="1"/>
        <end position="17"/>
    </location>
</feature>
<dbReference type="RefSeq" id="XP_025379201.1">
    <property type="nucleotide sequence ID" value="XM_025519958.1"/>
</dbReference>
<gene>
    <name evidence="3" type="ORF">FA10DRAFT_259270</name>
</gene>
<dbReference type="GeneID" id="37041874"/>
<evidence type="ECO:0000259" key="2">
    <source>
        <dbReference type="PROSITE" id="PS50217"/>
    </source>
</evidence>
<dbReference type="Gene3D" id="1.20.5.170">
    <property type="match status" value="1"/>
</dbReference>
<feature type="region of interest" description="Disordered" evidence="1">
    <location>
        <begin position="260"/>
        <end position="295"/>
    </location>
</feature>
<feature type="compositionally biased region" description="Low complexity" evidence="1">
    <location>
        <begin position="29"/>
        <end position="42"/>
    </location>
</feature>
<accession>A0A316YVC0</accession>
<keyword evidence="4" id="KW-1185">Reference proteome</keyword>
<dbReference type="PROSITE" id="PS00036">
    <property type="entry name" value="BZIP_BASIC"/>
    <property type="match status" value="1"/>
</dbReference>
<dbReference type="InParanoid" id="A0A316YVC0"/>
<sequence length="410" mass="44378">MSAPSTSTLPSVATTPVTKRKREAPLSPPLSILGLSPSPLSPGDDERDDDDDDHEDDSVTSTKRRGTKGAMTPERAARLEARAHRNRLSAQNSRNRKKMHVATLEKEVVELKEERDSLKSRVKVLEDLVHSLLANANKTVDPTVTSGLPAGQAASSSTRPAESNRLPAIGTQLSLTPSTSSTPGDIARTERTDPIAAPMHYLSTPALEAPTSSSTPTTIVPTPSDLARLPAAEASFHENAQQRALSRRDLSIGINGSSIGTTLCVGDEPRREDDDGARREESAESWKRGKDDAGDVCEENSKLAGWLEELLGGEQAFVNEKIEQAEDNAAHQGQETIEGHHETQAALIEEQPDDLSAWSESWDQTTNNSNTVSDFIDFEFDFEVDGSPTLLQRPTQDPIGMAMDVEPLHV</sequence>
<dbReference type="InterPro" id="IPR004827">
    <property type="entry name" value="bZIP"/>
</dbReference>
<name>A0A316YVC0_9BASI</name>
<organism evidence="3 4">
    <name type="scientific">Acaromyces ingoldii</name>
    <dbReference type="NCBI Taxonomy" id="215250"/>
    <lineage>
        <taxon>Eukaryota</taxon>
        <taxon>Fungi</taxon>
        <taxon>Dikarya</taxon>
        <taxon>Basidiomycota</taxon>
        <taxon>Ustilaginomycotina</taxon>
        <taxon>Exobasidiomycetes</taxon>
        <taxon>Exobasidiales</taxon>
        <taxon>Cryptobasidiaceae</taxon>
        <taxon>Acaromyces</taxon>
    </lineage>
</organism>
<dbReference type="SMART" id="SM00338">
    <property type="entry name" value="BRLZ"/>
    <property type="match status" value="1"/>
</dbReference>
<evidence type="ECO:0000313" key="3">
    <source>
        <dbReference type="EMBL" id="PWN92003.1"/>
    </source>
</evidence>
<dbReference type="PROSITE" id="PS50217">
    <property type="entry name" value="BZIP"/>
    <property type="match status" value="1"/>
</dbReference>